<keyword evidence="2" id="KW-0560">Oxidoreductase</keyword>
<name>A0A5C9A4M6_9GAMM</name>
<dbReference type="InterPro" id="IPR006094">
    <property type="entry name" value="Oxid_FAD_bind_N"/>
</dbReference>
<dbReference type="PROSITE" id="PS51387">
    <property type="entry name" value="FAD_PCMH"/>
    <property type="match status" value="1"/>
</dbReference>
<dbReference type="PANTHER" id="PTHR43762">
    <property type="entry name" value="L-GULONOLACTONE OXIDASE"/>
    <property type="match status" value="1"/>
</dbReference>
<dbReference type="Gene3D" id="3.30.465.10">
    <property type="match status" value="1"/>
</dbReference>
<proteinExistence type="predicted"/>
<organism evidence="6 7">
    <name type="scientific">Parahaliea aestuarii</name>
    <dbReference type="NCBI Taxonomy" id="1852021"/>
    <lineage>
        <taxon>Bacteria</taxon>
        <taxon>Pseudomonadati</taxon>
        <taxon>Pseudomonadota</taxon>
        <taxon>Gammaproteobacteria</taxon>
        <taxon>Cellvibrionales</taxon>
        <taxon>Halieaceae</taxon>
        <taxon>Parahaliea</taxon>
    </lineage>
</organism>
<dbReference type="OrthoDB" id="5713570at2"/>
<keyword evidence="1" id="KW-0274">FAD</keyword>
<dbReference type="EMBL" id="VRYZ01000001">
    <property type="protein sequence ID" value="TXS95019.1"/>
    <property type="molecule type" value="Genomic_DNA"/>
</dbReference>
<dbReference type="PANTHER" id="PTHR43762:SF1">
    <property type="entry name" value="D-ARABINONO-1,4-LACTONE OXIDASE"/>
    <property type="match status" value="1"/>
</dbReference>
<evidence type="ECO:0000313" key="7">
    <source>
        <dbReference type="Proteomes" id="UP000321933"/>
    </source>
</evidence>
<evidence type="ECO:0000259" key="5">
    <source>
        <dbReference type="PROSITE" id="PS51820"/>
    </source>
</evidence>
<dbReference type="GO" id="GO:0016020">
    <property type="term" value="C:membrane"/>
    <property type="evidence" value="ECO:0007669"/>
    <property type="project" value="InterPro"/>
</dbReference>
<feature type="domain" description="PA14" evidence="5">
    <location>
        <begin position="623"/>
        <end position="782"/>
    </location>
</feature>
<keyword evidence="7" id="KW-1185">Reference proteome</keyword>
<gene>
    <name evidence="6" type="ORF">FVW59_03725</name>
</gene>
<dbReference type="PROSITE" id="PS51820">
    <property type="entry name" value="PA14"/>
    <property type="match status" value="1"/>
</dbReference>
<dbReference type="GO" id="GO:0003885">
    <property type="term" value="F:D-arabinono-1,4-lactone oxidase activity"/>
    <property type="evidence" value="ECO:0007669"/>
    <property type="project" value="InterPro"/>
</dbReference>
<dbReference type="Gene3D" id="3.30.43.10">
    <property type="entry name" value="Uridine Diphospho-n-acetylenolpyruvylglucosamine Reductase, domain 2"/>
    <property type="match status" value="1"/>
</dbReference>
<feature type="domain" description="FAD-binding PCMH-type" evidence="4">
    <location>
        <begin position="75"/>
        <end position="256"/>
    </location>
</feature>
<dbReference type="Pfam" id="PF01565">
    <property type="entry name" value="FAD_binding_4"/>
    <property type="match status" value="1"/>
</dbReference>
<keyword evidence="3" id="KW-0732">Signal</keyword>
<dbReference type="InterPro" id="IPR036318">
    <property type="entry name" value="FAD-bd_PCMH-like_sf"/>
</dbReference>
<comment type="caution">
    <text evidence="6">The sequence shown here is derived from an EMBL/GenBank/DDBJ whole genome shotgun (WGS) entry which is preliminary data.</text>
</comment>
<evidence type="ECO:0000259" key="4">
    <source>
        <dbReference type="PROSITE" id="PS51387"/>
    </source>
</evidence>
<reference evidence="6 7" key="1">
    <citation type="submission" date="2019-08" db="EMBL/GenBank/DDBJ databases">
        <title>Parahaliea maris sp. nov., isolated from the surface seawater.</title>
        <authorList>
            <person name="Liu Y."/>
        </authorList>
    </citation>
    <scope>NUCLEOTIDE SEQUENCE [LARGE SCALE GENOMIC DNA]</scope>
    <source>
        <strain evidence="6 7">S2-26</strain>
    </source>
</reference>
<dbReference type="InterPro" id="IPR010031">
    <property type="entry name" value="FAD_lactone_oxidase-like"/>
</dbReference>
<dbReference type="InterPro" id="IPR016166">
    <property type="entry name" value="FAD-bd_PCMH"/>
</dbReference>
<dbReference type="InterPro" id="IPR016169">
    <property type="entry name" value="FAD-bd_PCMH_sub2"/>
</dbReference>
<dbReference type="InterPro" id="IPR007173">
    <property type="entry name" value="ALO_C"/>
</dbReference>
<dbReference type="InterPro" id="IPR037524">
    <property type="entry name" value="PA14/GLEYA"/>
</dbReference>
<evidence type="ECO:0000313" key="6">
    <source>
        <dbReference type="EMBL" id="TXS95019.1"/>
    </source>
</evidence>
<feature type="signal peptide" evidence="3">
    <location>
        <begin position="1"/>
        <end position="27"/>
    </location>
</feature>
<dbReference type="Pfam" id="PF04030">
    <property type="entry name" value="ALO"/>
    <property type="match status" value="1"/>
</dbReference>
<dbReference type="InterPro" id="IPR016167">
    <property type="entry name" value="FAD-bd_PCMH_sub1"/>
</dbReference>
<dbReference type="GO" id="GO:0071949">
    <property type="term" value="F:FAD binding"/>
    <property type="evidence" value="ECO:0007669"/>
    <property type="project" value="InterPro"/>
</dbReference>
<evidence type="ECO:0000256" key="1">
    <source>
        <dbReference type="ARBA" id="ARBA00022827"/>
    </source>
</evidence>
<keyword evidence="1" id="KW-0285">Flavoprotein</keyword>
<accession>A0A5C9A4M6</accession>
<feature type="chain" id="PRO_5022904244" evidence="3">
    <location>
        <begin position="28"/>
        <end position="796"/>
    </location>
</feature>
<evidence type="ECO:0000256" key="3">
    <source>
        <dbReference type="SAM" id="SignalP"/>
    </source>
</evidence>
<dbReference type="AlphaFoldDB" id="A0A5C9A4M6"/>
<dbReference type="Proteomes" id="UP000321933">
    <property type="component" value="Unassembled WGS sequence"/>
</dbReference>
<dbReference type="SUPFAM" id="SSF56176">
    <property type="entry name" value="FAD-binding/transporter-associated domain-like"/>
    <property type="match status" value="1"/>
</dbReference>
<evidence type="ECO:0000256" key="2">
    <source>
        <dbReference type="ARBA" id="ARBA00023002"/>
    </source>
</evidence>
<dbReference type="RefSeq" id="WP_148062859.1">
    <property type="nucleotide sequence ID" value="NZ_VRYZ01000001.1"/>
</dbReference>
<sequence length="796" mass="85375">MKRVPSTSLALAAGLFSVLLVGAEAQAQSCPALSTLASSCRNNDCDAELGENAQNCPEDCADPGSQLMAYYAQGMTCAPAPIYEPLSIAELQDDIRAVVSSGLKVKPAGTSHSATSIICGDNDAAVVRSNHLTHIGPVEAFESYSHTVNVEAGVEINDLQEHLAAQGFSHGFGATGFGGISVGGAIATGAHGSSLQSSATISSAVVALDVVGPDGQLTTYSEGTTGVSDPNLWSALKTNLGLLGYVARARLKLEPQFNVAMEVRYVDETTFVANGGVAAAVAGCDYVFLTWFPGQDEVQLLCGARTDNPVDSPYAQNQLFTPNLSGLETTFAVPGLQAGMCNKGLQCTVEGTRLSLYRDQPPLVVTQGPEPLSPVVSRHTVLTGPSHRMITLQPEKFLDNQPSFSQLEYEGALPFSQIQAAVQYLDSIYNRDDICQPLIGTIMRFDTADDGLLISSNHARNGIAHGEPMVHLEFVEYWGYGLDEAGLEAHVNTPYREIITHLVDNYDYWPHWGKNDEWVFELPSLQARNAPEVGNFNQAIAQLDPYGVFSNSFTRNAGFASPQEGGDFAQAYYGPCAALDSDADGISDCADKAPNQFSGMYARIDDLGFGDGFFADGSCGVADDWNEMKGNFGAEQEQNMRAGWDYESENHTYTAGTFNWSPAWSGNAGNWNRSWEVMFSAEFVAPATGRYCFGTDNGSPGTSIITGRNSCSSVWINKAQVAEVGYNASPRRPSGCVDMVAGQSYRYDLYNRHHNANVSNSFVSHPTWCFGGSGDCVPQQALDQNDFIAKPDTGNF</sequence>
<protein>
    <submittedName>
        <fullName evidence="6">FAD-binding protein</fullName>
    </submittedName>
</protein>